<dbReference type="SUPFAM" id="SSF56300">
    <property type="entry name" value="Metallo-dependent phosphatases"/>
    <property type="match status" value="1"/>
</dbReference>
<evidence type="ECO:0000313" key="2">
    <source>
        <dbReference type="EMBL" id="SLN59664.1"/>
    </source>
</evidence>
<dbReference type="InterPro" id="IPR029052">
    <property type="entry name" value="Metallo-depent_PP-like"/>
</dbReference>
<dbReference type="EMBL" id="FWFY01000009">
    <property type="protein sequence ID" value="SLN59664.1"/>
    <property type="molecule type" value="Genomic_DNA"/>
</dbReference>
<protein>
    <submittedName>
        <fullName evidence="1">Calcineurin-like phosphoesterase family protein</fullName>
    </submittedName>
</protein>
<dbReference type="Proteomes" id="UP000240624">
    <property type="component" value="Unassembled WGS sequence"/>
</dbReference>
<dbReference type="EMBL" id="PYGB01000009">
    <property type="protein sequence ID" value="PSK84060.1"/>
    <property type="molecule type" value="Genomic_DNA"/>
</dbReference>
<sequence>MAHIFTADLHFGHANIIDYCARPFSSVEEMDQFQLSALQRHVGPADDLWILGDVAFAKGRLQKDRAKAIIEKIPGRKHLISGNHDHSWLSREVQWESQEKMQEIRVGDQWLVLCHYPLMTWNRRRYGAIHLFGHVHDACKGYRQAVNAGVDWWDYRPARLDEVVARANACEEMNFPPEAE</sequence>
<reference evidence="1 4" key="2">
    <citation type="submission" date="2018-03" db="EMBL/GenBank/DDBJ databases">
        <title>Genomic Encyclopedia of Archaeal and Bacterial Type Strains, Phase II (KMG-II): from individual species to whole genera.</title>
        <authorList>
            <person name="Goeker M."/>
        </authorList>
    </citation>
    <scope>NUCLEOTIDE SEQUENCE [LARGE SCALE GENOMIC DNA]</scope>
    <source>
        <strain evidence="1 4">DSM 29956</strain>
    </source>
</reference>
<evidence type="ECO:0000313" key="4">
    <source>
        <dbReference type="Proteomes" id="UP000240624"/>
    </source>
</evidence>
<evidence type="ECO:0000313" key="1">
    <source>
        <dbReference type="EMBL" id="PSK84060.1"/>
    </source>
</evidence>
<dbReference type="Gene3D" id="3.60.21.10">
    <property type="match status" value="1"/>
</dbReference>
<reference evidence="2 3" key="1">
    <citation type="submission" date="2017-03" db="EMBL/GenBank/DDBJ databases">
        <authorList>
            <person name="Afonso C.L."/>
            <person name="Miller P.J."/>
            <person name="Scott M.A."/>
            <person name="Spackman E."/>
            <person name="Goraichik I."/>
            <person name="Dimitrov K.M."/>
            <person name="Suarez D.L."/>
            <person name="Swayne D.E."/>
        </authorList>
    </citation>
    <scope>NUCLEOTIDE SEQUENCE [LARGE SCALE GENOMIC DNA]</scope>
    <source>
        <strain evidence="2 3">CECT 8367</strain>
    </source>
</reference>
<dbReference type="OrthoDB" id="5380073at2"/>
<gene>
    <name evidence="1" type="ORF">CLV79_10932</name>
    <name evidence="2" type="ORF">LOS8367_02865</name>
</gene>
<organism evidence="2 3">
    <name type="scientific">Limimaricola soesokkakensis</name>
    <dbReference type="NCBI Taxonomy" id="1343159"/>
    <lineage>
        <taxon>Bacteria</taxon>
        <taxon>Pseudomonadati</taxon>
        <taxon>Pseudomonadota</taxon>
        <taxon>Alphaproteobacteria</taxon>
        <taxon>Rhodobacterales</taxon>
        <taxon>Paracoccaceae</taxon>
        <taxon>Limimaricola</taxon>
    </lineage>
</organism>
<keyword evidence="4" id="KW-1185">Reference proteome</keyword>
<dbReference type="Proteomes" id="UP000193495">
    <property type="component" value="Unassembled WGS sequence"/>
</dbReference>
<name>A0A1X6ZSD9_9RHOB</name>
<proteinExistence type="predicted"/>
<dbReference type="AlphaFoldDB" id="A0A1X6ZSD9"/>
<accession>A0A1X6ZSD9</accession>
<evidence type="ECO:0000313" key="3">
    <source>
        <dbReference type="Proteomes" id="UP000193495"/>
    </source>
</evidence>
<dbReference type="RefSeq" id="WP_085897173.1">
    <property type="nucleotide sequence ID" value="NZ_FWFY01000009.1"/>
</dbReference>